<reference evidence="2" key="1">
    <citation type="submission" date="2023-10" db="EMBL/GenBank/DDBJ databases">
        <authorList>
            <person name="Chen Y."/>
            <person name="Shah S."/>
            <person name="Dougan E. K."/>
            <person name="Thang M."/>
            <person name="Chan C."/>
        </authorList>
    </citation>
    <scope>NUCLEOTIDE SEQUENCE [LARGE SCALE GENOMIC DNA]</scope>
</reference>
<dbReference type="EMBL" id="CAUYUJ010014651">
    <property type="protein sequence ID" value="CAK0844276.1"/>
    <property type="molecule type" value="Genomic_DNA"/>
</dbReference>
<dbReference type="SUPFAM" id="SSF100934">
    <property type="entry name" value="Heat shock protein 70kD (HSP70), C-terminal subdomain"/>
    <property type="match status" value="1"/>
</dbReference>
<proteinExistence type="predicted"/>
<keyword evidence="3" id="KW-1185">Reference proteome</keyword>
<accession>A0ABN9TER6</accession>
<evidence type="ECO:0000313" key="3">
    <source>
        <dbReference type="Proteomes" id="UP001189429"/>
    </source>
</evidence>
<evidence type="ECO:0000313" key="2">
    <source>
        <dbReference type="EMBL" id="CAK0844276.1"/>
    </source>
</evidence>
<dbReference type="Proteomes" id="UP001189429">
    <property type="component" value="Unassembled WGS sequence"/>
</dbReference>
<dbReference type="InterPro" id="IPR029048">
    <property type="entry name" value="HSP70_C_sf"/>
</dbReference>
<organism evidence="2 3">
    <name type="scientific">Prorocentrum cordatum</name>
    <dbReference type="NCBI Taxonomy" id="2364126"/>
    <lineage>
        <taxon>Eukaryota</taxon>
        <taxon>Sar</taxon>
        <taxon>Alveolata</taxon>
        <taxon>Dinophyceae</taxon>
        <taxon>Prorocentrales</taxon>
        <taxon>Prorocentraceae</taxon>
        <taxon>Prorocentrum</taxon>
    </lineage>
</organism>
<keyword evidence="1" id="KW-0175">Coiled coil</keyword>
<feature type="coiled-coil region" evidence="1">
    <location>
        <begin position="83"/>
        <end position="142"/>
    </location>
</feature>
<evidence type="ECO:0000256" key="1">
    <source>
        <dbReference type="SAM" id="Coils"/>
    </source>
</evidence>
<comment type="caution">
    <text evidence="2">The sequence shown here is derived from an EMBL/GenBank/DDBJ whole genome shotgun (WGS) entry which is preliminary data.</text>
</comment>
<sequence length="265" mass="28914">MVSDMTGVARAVKDAKEVLCGLGAPGQAVAGRPGRASKHRNAAAHPAYAGLAAAAGQVLADADMQVERKAEQANVSEQAVATTLKAREKLQQAEQMARKTEEMLKRAEEAMQQAERKVQLAEEEAMEESKNANELTKQAEERSEAVHCLAEFKDNFDDSDQKKIEKAIDHTLDWLGKAQSEGKVALEGKQKKLKGIVNPLLMKLACNLERDIANITEEGKWRDDGEALQTLAAAQIALKKLEEAMQAVSHEPRDAWACISEWSDG</sequence>
<name>A0ABN9TER6_9DINO</name>
<protein>
    <submittedName>
        <fullName evidence="2">Uncharacterized protein</fullName>
    </submittedName>
</protein>
<dbReference type="Gene3D" id="1.20.1270.10">
    <property type="match status" value="1"/>
</dbReference>
<gene>
    <name evidence="2" type="ORF">PCOR1329_LOCUS38416</name>
</gene>